<sequence length="381" mass="41303">MYENLAAQRFFRSKQAGITSLTQLQSTPVGDARWVLADIDGDLYQLVLSGDDDVLPDELAALRDAFLAEQAFGMGELEVLSRPVVPEDGSVKISAAEQSNSSVIFSGESPAIAKIFRKLEPGINPDVELLSGLSHVGCKYVPALRAYSTIEWSGDTYVTAMVQDFAAGSREGWDLALHYATDMQPFTEEAGLIGTALSAVHRDLTTAFGTEQVAAASLVEGLSDRLESLIAQAEVLRPFEPAIRELYARAATGTATVQRIHGDAHLGQILRTQDKYLLIDFEGEPARPLAERRQMFSPLQDLAGFIRSFGYAAHFGSNLADPEGWAADCAAAMLEAYGAQASPLLDALVLDKALYEVVYEANNRPDWLHIPLEAVKRLIGA</sequence>
<gene>
    <name evidence="1" type="ORF">HW450_11295</name>
</gene>
<accession>A0A7G5FE67</accession>
<dbReference type="Gene3D" id="3.90.1200.10">
    <property type="match status" value="1"/>
</dbReference>
<evidence type="ECO:0008006" key="3">
    <source>
        <dbReference type="Google" id="ProtNLM"/>
    </source>
</evidence>
<dbReference type="AlphaFoldDB" id="A0A7G5FE67"/>
<dbReference type="SUPFAM" id="SSF56112">
    <property type="entry name" value="Protein kinase-like (PK-like)"/>
    <property type="match status" value="1"/>
</dbReference>
<name>A0A7G5FE67_9CORY</name>
<dbReference type="EMBL" id="CP059833">
    <property type="protein sequence ID" value="QMV84908.1"/>
    <property type="molecule type" value="Genomic_DNA"/>
</dbReference>
<organism evidence="1 2">
    <name type="scientific">Corynebacterium hindlerae</name>
    <dbReference type="NCBI Taxonomy" id="699041"/>
    <lineage>
        <taxon>Bacteria</taxon>
        <taxon>Bacillati</taxon>
        <taxon>Actinomycetota</taxon>
        <taxon>Actinomycetes</taxon>
        <taxon>Mycobacteriales</taxon>
        <taxon>Corynebacteriaceae</taxon>
        <taxon>Corynebacterium</taxon>
    </lineage>
</organism>
<dbReference type="InterPro" id="IPR011009">
    <property type="entry name" value="Kinase-like_dom_sf"/>
</dbReference>
<dbReference type="Proteomes" id="UP000515570">
    <property type="component" value="Chromosome"/>
</dbReference>
<proteinExistence type="predicted"/>
<evidence type="ECO:0000313" key="1">
    <source>
        <dbReference type="EMBL" id="QMV84908.1"/>
    </source>
</evidence>
<evidence type="ECO:0000313" key="2">
    <source>
        <dbReference type="Proteomes" id="UP000515570"/>
    </source>
</evidence>
<dbReference type="RefSeq" id="WP_182385715.1">
    <property type="nucleotide sequence ID" value="NZ_CP059833.1"/>
</dbReference>
<protein>
    <recommendedName>
        <fullName evidence="3">Maltokinase</fullName>
    </recommendedName>
</protein>
<keyword evidence="2" id="KW-1185">Reference proteome</keyword>
<reference evidence="1 2" key="1">
    <citation type="submission" date="2020-07" db="EMBL/GenBank/DDBJ databases">
        <title>non toxigenic Corynebacterium sp. nov from a clinical source.</title>
        <authorList>
            <person name="Bernier A.-M."/>
            <person name="Bernard K."/>
        </authorList>
    </citation>
    <scope>NUCLEOTIDE SEQUENCE [LARGE SCALE GENOMIC DNA]</scope>
    <source>
        <strain evidence="2">NML 93-0612</strain>
    </source>
</reference>